<dbReference type="EMBL" id="SDHZ01000005">
    <property type="protein sequence ID" value="RXK80914.1"/>
    <property type="molecule type" value="Genomic_DNA"/>
</dbReference>
<keyword evidence="5 12" id="KW-1133">Transmembrane helix</keyword>
<keyword evidence="6" id="KW-0560">Oxidoreductase</keyword>
<feature type="transmembrane region" description="Helical" evidence="12">
    <location>
        <begin position="114"/>
        <end position="131"/>
    </location>
</feature>
<feature type="transmembrane region" description="Helical" evidence="12">
    <location>
        <begin position="281"/>
        <end position="299"/>
    </location>
</feature>
<organism evidence="13 14">
    <name type="scientific">Filimonas effusa</name>
    <dbReference type="NCBI Taxonomy" id="2508721"/>
    <lineage>
        <taxon>Bacteria</taxon>
        <taxon>Pseudomonadati</taxon>
        <taxon>Bacteroidota</taxon>
        <taxon>Chitinophagia</taxon>
        <taxon>Chitinophagales</taxon>
        <taxon>Chitinophagaceae</taxon>
        <taxon>Filimonas</taxon>
    </lineage>
</organism>
<dbReference type="InterPro" id="IPR003780">
    <property type="entry name" value="COX15/CtaA_fam"/>
</dbReference>
<feature type="transmembrane region" description="Helical" evidence="12">
    <location>
        <begin position="223"/>
        <end position="244"/>
    </location>
</feature>
<feature type="transmembrane region" description="Helical" evidence="12">
    <location>
        <begin position="256"/>
        <end position="275"/>
    </location>
</feature>
<dbReference type="PANTHER" id="PTHR35457:SF1">
    <property type="entry name" value="HEME A SYNTHASE"/>
    <property type="match status" value="1"/>
</dbReference>
<reference evidence="13 14" key="1">
    <citation type="submission" date="2019-01" db="EMBL/GenBank/DDBJ databases">
        <title>Filimonas sp. strain TTM-71.</title>
        <authorList>
            <person name="Chen W.-M."/>
        </authorList>
    </citation>
    <scope>NUCLEOTIDE SEQUENCE [LARGE SCALE GENOMIC DNA]</scope>
    <source>
        <strain evidence="13 14">TTM-71</strain>
    </source>
</reference>
<feature type="transmembrane region" description="Helical" evidence="12">
    <location>
        <begin position="177"/>
        <end position="194"/>
    </location>
</feature>
<dbReference type="GO" id="GO:0006784">
    <property type="term" value="P:heme A biosynthetic process"/>
    <property type="evidence" value="ECO:0007669"/>
    <property type="project" value="InterPro"/>
</dbReference>
<dbReference type="OrthoDB" id="1447144at2"/>
<evidence type="ECO:0000256" key="6">
    <source>
        <dbReference type="ARBA" id="ARBA00023002"/>
    </source>
</evidence>
<dbReference type="AlphaFoldDB" id="A0A4Q1D118"/>
<dbReference type="GO" id="GO:0016020">
    <property type="term" value="C:membrane"/>
    <property type="evidence" value="ECO:0007669"/>
    <property type="project" value="UniProtKB-SubCell"/>
</dbReference>
<sequence length="305" mass="35475">MKMSDNAYIRYTRFVLFFTFIVILAGGVVRMTQSGMGCPDWPRCFGRWIPPTSIHQLPADYEKYLRQQDIDHTFNPYHTWIEYINRLCGAILGFLIIIHTVWSFRKYYRSNRKIAWLALFLFLAVCFQGWLGKRVVDANLAVVKITTHMLVALVLTCIPVLIIHIRRPIEKIRNNGLKWLTILTLALLIIQIILGTEVREQVDEVSRSLNYAQRELWLSRLNIFFTIHKTFAWAAALACLILFWSSISHKVLQPTATWIFLTVLVVMILGLSMAYYNIPAIAQPLHMLTSCILFTLSYAHKLRIR</sequence>
<evidence type="ECO:0000313" key="13">
    <source>
        <dbReference type="EMBL" id="RXK80914.1"/>
    </source>
</evidence>
<evidence type="ECO:0000256" key="7">
    <source>
        <dbReference type="ARBA" id="ARBA00023004"/>
    </source>
</evidence>
<keyword evidence="8" id="KW-0350">Heme biosynthesis</keyword>
<dbReference type="Proteomes" id="UP000290545">
    <property type="component" value="Unassembled WGS sequence"/>
</dbReference>
<comment type="subcellular location">
    <subcellularLocation>
        <location evidence="1">Membrane</location>
        <topology evidence="1">Multi-pass membrane protein</topology>
    </subcellularLocation>
</comment>
<evidence type="ECO:0000313" key="14">
    <source>
        <dbReference type="Proteomes" id="UP000290545"/>
    </source>
</evidence>
<evidence type="ECO:0000256" key="3">
    <source>
        <dbReference type="ARBA" id="ARBA00022692"/>
    </source>
</evidence>
<keyword evidence="3 12" id="KW-0812">Transmembrane</keyword>
<dbReference type="InterPro" id="IPR050450">
    <property type="entry name" value="COX15/CtaA_HemeA_synthase"/>
</dbReference>
<dbReference type="PANTHER" id="PTHR35457">
    <property type="entry name" value="HEME A SYNTHASE"/>
    <property type="match status" value="1"/>
</dbReference>
<keyword evidence="4" id="KW-0479">Metal-binding</keyword>
<accession>A0A4Q1D118</accession>
<evidence type="ECO:0000256" key="10">
    <source>
        <dbReference type="ARBA" id="ARBA00023157"/>
    </source>
</evidence>
<evidence type="ECO:0000256" key="11">
    <source>
        <dbReference type="ARBA" id="ARBA00023444"/>
    </source>
</evidence>
<evidence type="ECO:0000256" key="1">
    <source>
        <dbReference type="ARBA" id="ARBA00004141"/>
    </source>
</evidence>
<evidence type="ECO:0000256" key="12">
    <source>
        <dbReference type="SAM" id="Phobius"/>
    </source>
</evidence>
<keyword evidence="14" id="KW-1185">Reference proteome</keyword>
<gene>
    <name evidence="13" type="ORF">ESB13_22430</name>
</gene>
<evidence type="ECO:0000256" key="4">
    <source>
        <dbReference type="ARBA" id="ARBA00022723"/>
    </source>
</evidence>
<keyword evidence="7" id="KW-0408">Iron</keyword>
<proteinExistence type="predicted"/>
<comment type="caution">
    <text evidence="13">The sequence shown here is derived from an EMBL/GenBank/DDBJ whole genome shotgun (WGS) entry which is preliminary data.</text>
</comment>
<name>A0A4Q1D118_9BACT</name>
<evidence type="ECO:0000256" key="9">
    <source>
        <dbReference type="ARBA" id="ARBA00023136"/>
    </source>
</evidence>
<dbReference type="GO" id="GO:0046872">
    <property type="term" value="F:metal ion binding"/>
    <property type="evidence" value="ECO:0007669"/>
    <property type="project" value="UniProtKB-KW"/>
</dbReference>
<protein>
    <submittedName>
        <fullName evidence="13">Heme A synthase</fullName>
    </submittedName>
</protein>
<keyword evidence="10" id="KW-1015">Disulfide bond</keyword>
<dbReference type="GO" id="GO:0016491">
    <property type="term" value="F:oxidoreductase activity"/>
    <property type="evidence" value="ECO:0007669"/>
    <property type="project" value="UniProtKB-KW"/>
</dbReference>
<keyword evidence="2" id="KW-1003">Cell membrane</keyword>
<feature type="transmembrane region" description="Helical" evidence="12">
    <location>
        <begin position="83"/>
        <end position="102"/>
    </location>
</feature>
<comment type="pathway">
    <text evidence="11">Porphyrin-containing compound metabolism.</text>
</comment>
<dbReference type="RefSeq" id="WP_129006081.1">
    <property type="nucleotide sequence ID" value="NZ_SDHZ01000005.1"/>
</dbReference>
<evidence type="ECO:0000256" key="2">
    <source>
        <dbReference type="ARBA" id="ARBA00022475"/>
    </source>
</evidence>
<evidence type="ECO:0000256" key="8">
    <source>
        <dbReference type="ARBA" id="ARBA00023133"/>
    </source>
</evidence>
<feature type="transmembrane region" description="Helical" evidence="12">
    <location>
        <begin position="143"/>
        <end position="165"/>
    </location>
</feature>
<evidence type="ECO:0000256" key="5">
    <source>
        <dbReference type="ARBA" id="ARBA00022989"/>
    </source>
</evidence>
<feature type="transmembrane region" description="Helical" evidence="12">
    <location>
        <begin position="12"/>
        <end position="32"/>
    </location>
</feature>
<keyword evidence="9 12" id="KW-0472">Membrane</keyword>
<dbReference type="Pfam" id="PF02628">
    <property type="entry name" value="COX15-CtaA"/>
    <property type="match status" value="1"/>
</dbReference>